<dbReference type="PANTHER" id="PTHR13015">
    <property type="entry name" value="PROTEIN AD-016-RELATED"/>
    <property type="match status" value="1"/>
</dbReference>
<keyword evidence="5" id="KW-1185">Reference proteome</keyword>
<protein>
    <submittedName>
        <fullName evidence="4">Uncharacterized protein</fullName>
    </submittedName>
</protein>
<dbReference type="AlphaFoldDB" id="A0AA39GUZ7"/>
<dbReference type="GO" id="GO:0071203">
    <property type="term" value="C:WASH complex"/>
    <property type="evidence" value="ECO:0007669"/>
    <property type="project" value="InterPro"/>
</dbReference>
<dbReference type="GO" id="GO:0006887">
    <property type="term" value="P:exocytosis"/>
    <property type="evidence" value="ECO:0007669"/>
    <property type="project" value="TreeGrafter"/>
</dbReference>
<feature type="coiled-coil region" evidence="2">
    <location>
        <begin position="45"/>
        <end position="72"/>
    </location>
</feature>
<evidence type="ECO:0000256" key="1">
    <source>
        <dbReference type="ARBA" id="ARBA00006290"/>
    </source>
</evidence>
<keyword evidence="2" id="KW-0175">Coiled coil</keyword>
<dbReference type="Pfam" id="PF10152">
    <property type="entry name" value="CCDC53"/>
    <property type="match status" value="1"/>
</dbReference>
<dbReference type="GO" id="GO:0030041">
    <property type="term" value="P:actin filament polymerization"/>
    <property type="evidence" value="ECO:0007669"/>
    <property type="project" value="TreeGrafter"/>
</dbReference>
<name>A0AA39GUZ7_9BILA</name>
<evidence type="ECO:0000256" key="3">
    <source>
        <dbReference type="SAM" id="MobiDB-lite"/>
    </source>
</evidence>
<dbReference type="EMBL" id="JAUCMV010000005">
    <property type="protein sequence ID" value="KAK0393039.1"/>
    <property type="molecule type" value="Genomic_DNA"/>
</dbReference>
<feature type="region of interest" description="Disordered" evidence="3">
    <location>
        <begin position="181"/>
        <end position="209"/>
    </location>
</feature>
<comment type="caution">
    <text evidence="4">The sequence shown here is derived from an EMBL/GenBank/DDBJ whole genome shotgun (WGS) entry which is preliminary data.</text>
</comment>
<evidence type="ECO:0000256" key="2">
    <source>
        <dbReference type="SAM" id="Coils"/>
    </source>
</evidence>
<sequence>MTETDFSFINPDVQLDKVKPLDLKRTVAFANFYLTQVASILNKFSVSAEERIMEIERRLEFVESVLTIIEEKVKSVGDLQSVAVNNGNVMHHNHSSTTKEQNKQDADSEGVTVITPEDIKCESEKSSLSDKESHENWRMLPNCEDPMYAKYFKMLKMGVVEAAVKQKMIVDGLDPSVLDCPDDPSINKIEHIESDDEISDSTECSYNSE</sequence>
<comment type="similarity">
    <text evidence="1">Belongs to the CCDC53 family.</text>
</comment>
<accession>A0AA39GUZ7</accession>
<evidence type="ECO:0000313" key="5">
    <source>
        <dbReference type="Proteomes" id="UP001175271"/>
    </source>
</evidence>
<dbReference type="InterPro" id="IPR019309">
    <property type="entry name" value="WASHC3"/>
</dbReference>
<dbReference type="Proteomes" id="UP001175271">
    <property type="component" value="Unassembled WGS sequence"/>
</dbReference>
<evidence type="ECO:0000313" key="4">
    <source>
        <dbReference type="EMBL" id="KAK0393039.1"/>
    </source>
</evidence>
<reference evidence="4" key="1">
    <citation type="submission" date="2023-06" db="EMBL/GenBank/DDBJ databases">
        <title>Genomic analysis of the entomopathogenic nematode Steinernema hermaphroditum.</title>
        <authorList>
            <person name="Schwarz E.M."/>
            <person name="Heppert J.K."/>
            <person name="Baniya A."/>
            <person name="Schwartz H.T."/>
            <person name="Tan C.-H."/>
            <person name="Antoshechkin I."/>
            <person name="Sternberg P.W."/>
            <person name="Goodrich-Blair H."/>
            <person name="Dillman A.R."/>
        </authorList>
    </citation>
    <scope>NUCLEOTIDE SEQUENCE</scope>
    <source>
        <strain evidence="4">PS9179</strain>
        <tissue evidence="4">Whole animal</tissue>
    </source>
</reference>
<feature type="region of interest" description="Disordered" evidence="3">
    <location>
        <begin position="90"/>
        <end position="109"/>
    </location>
</feature>
<proteinExistence type="inferred from homology"/>
<organism evidence="4 5">
    <name type="scientific">Steinernema hermaphroditum</name>
    <dbReference type="NCBI Taxonomy" id="289476"/>
    <lineage>
        <taxon>Eukaryota</taxon>
        <taxon>Metazoa</taxon>
        <taxon>Ecdysozoa</taxon>
        <taxon>Nematoda</taxon>
        <taxon>Chromadorea</taxon>
        <taxon>Rhabditida</taxon>
        <taxon>Tylenchina</taxon>
        <taxon>Panagrolaimomorpha</taxon>
        <taxon>Strongyloidoidea</taxon>
        <taxon>Steinernematidae</taxon>
        <taxon>Steinernema</taxon>
    </lineage>
</organism>
<gene>
    <name evidence="4" type="ORF">QR680_000026</name>
</gene>
<dbReference type="PANTHER" id="PTHR13015:SF0">
    <property type="entry name" value="WASH COMPLEX SUBUNIT 3"/>
    <property type="match status" value="1"/>
</dbReference>